<feature type="region of interest" description="Disordered" evidence="1">
    <location>
        <begin position="1"/>
        <end position="22"/>
    </location>
</feature>
<keyword evidence="2" id="KW-0472">Membrane</keyword>
<evidence type="ECO:0000256" key="2">
    <source>
        <dbReference type="SAM" id="Phobius"/>
    </source>
</evidence>
<dbReference type="Proteomes" id="UP000029050">
    <property type="component" value="Unassembled WGS sequence"/>
</dbReference>
<feature type="transmembrane region" description="Helical" evidence="2">
    <location>
        <begin position="222"/>
        <end position="240"/>
    </location>
</feature>
<feature type="transmembrane region" description="Helical" evidence="2">
    <location>
        <begin position="260"/>
        <end position="277"/>
    </location>
</feature>
<feature type="compositionally biased region" description="Polar residues" evidence="1">
    <location>
        <begin position="1"/>
        <end position="13"/>
    </location>
</feature>
<feature type="transmembrane region" description="Helical" evidence="2">
    <location>
        <begin position="117"/>
        <end position="135"/>
    </location>
</feature>
<keyword evidence="2" id="KW-1133">Transmembrane helix</keyword>
<feature type="transmembrane region" description="Helical" evidence="2">
    <location>
        <begin position="155"/>
        <end position="176"/>
    </location>
</feature>
<feature type="transmembrane region" description="Helical" evidence="2">
    <location>
        <begin position="188"/>
        <end position="210"/>
    </location>
</feature>
<evidence type="ECO:0000313" key="5">
    <source>
        <dbReference type="Proteomes" id="UP000029050"/>
    </source>
</evidence>
<dbReference type="Pfam" id="PF01757">
    <property type="entry name" value="Acyl_transf_3"/>
    <property type="match status" value="1"/>
</dbReference>
<dbReference type="AlphaFoldDB" id="A0A087CNK6"/>
<accession>A0A087CNK6</accession>
<feature type="transmembrane region" description="Helical" evidence="2">
    <location>
        <begin position="411"/>
        <end position="436"/>
    </location>
</feature>
<dbReference type="InterPro" id="IPR002656">
    <property type="entry name" value="Acyl_transf_3_dom"/>
</dbReference>
<gene>
    <name evidence="4" type="ORF">BPSY_0042</name>
</gene>
<reference evidence="4 5" key="1">
    <citation type="submission" date="2014-03" db="EMBL/GenBank/DDBJ databases">
        <title>Genomics of Bifidobacteria.</title>
        <authorList>
            <person name="Ventura M."/>
            <person name="Milani C."/>
            <person name="Lugli G.A."/>
        </authorList>
    </citation>
    <scope>NUCLEOTIDE SEQUENCE [LARGE SCALE GENOMIC DNA]</scope>
    <source>
        <strain evidence="4 5">LMG 21775</strain>
    </source>
</reference>
<evidence type="ECO:0000256" key="1">
    <source>
        <dbReference type="SAM" id="MobiDB-lite"/>
    </source>
</evidence>
<dbReference type="eggNOG" id="ENOG5033Z5Y">
    <property type="taxonomic scope" value="Bacteria"/>
</dbReference>
<protein>
    <submittedName>
        <fullName evidence="4">Acyltransferase family protein</fullName>
    </submittedName>
</protein>
<feature type="transmembrane region" description="Helical" evidence="2">
    <location>
        <begin position="58"/>
        <end position="77"/>
    </location>
</feature>
<evidence type="ECO:0000313" key="4">
    <source>
        <dbReference type="EMBL" id="KFI84856.1"/>
    </source>
</evidence>
<feature type="transmembrane region" description="Helical" evidence="2">
    <location>
        <begin position="369"/>
        <end position="391"/>
    </location>
</feature>
<proteinExistence type="predicted"/>
<feature type="domain" description="Acyltransferase 3" evidence="3">
    <location>
        <begin position="56"/>
        <end position="433"/>
    </location>
</feature>
<evidence type="ECO:0000259" key="3">
    <source>
        <dbReference type="Pfam" id="PF01757"/>
    </source>
</evidence>
<feature type="transmembrane region" description="Helical" evidence="2">
    <location>
        <begin position="325"/>
        <end position="348"/>
    </location>
</feature>
<dbReference type="EMBL" id="JGZI01000001">
    <property type="protein sequence ID" value="KFI84856.1"/>
    <property type="molecule type" value="Genomic_DNA"/>
</dbReference>
<keyword evidence="2" id="KW-0812">Transmembrane</keyword>
<feature type="transmembrane region" description="Helical" evidence="2">
    <location>
        <begin position="298"/>
        <end position="319"/>
    </location>
</feature>
<comment type="caution">
    <text evidence="4">The sequence shown here is derived from an EMBL/GenBank/DDBJ whole genome shotgun (WGS) entry which is preliminary data.</text>
</comment>
<keyword evidence="5" id="KW-1185">Reference proteome</keyword>
<sequence length="452" mass="49695">MTIFSEATRSASTGHDYPRGVAQQPDRITAGTEGVVNDQQAASGSVYAKPPRNQHIELLRVFAIISIAVFHVFLSWFTQAAGLGAHQQQIVDSHAELLAASFPSMWAMGVINLLGSWGNHVFFMISGFFLIPSLAEYSHEFDYWRSQVVPTLKRCLTVVLSVLFYGFIALAVNAWIMPLPGAGSVSWWGMGLEFIWLYLVFVALAPMIAWGIERIGSAKAEILAFAVLAVVYALNAYIAFVAQGDLDGRGLGDWRKQMSAVTYLVSFIFAGLIGKRVRNTSIGGSEPKARQWWRKPRIILWMMIAVCLLTLLLTGVLAASGRYALLYALSFKSTSLIACALAVLALLFCASVQRSIRVAAVFRARVVSALAPGILGFYIAQSLMHALWFAPCYAAMRTMLAHAMGQGAAVQAMWMIAFFAFGIVFALLFAVVVCLFDRFLRQPVLRALRLLR</sequence>
<keyword evidence="4" id="KW-0808">Transferase</keyword>
<organism evidence="4 5">
    <name type="scientific">Bifidobacterium psychraerophilum</name>
    <dbReference type="NCBI Taxonomy" id="218140"/>
    <lineage>
        <taxon>Bacteria</taxon>
        <taxon>Bacillati</taxon>
        <taxon>Actinomycetota</taxon>
        <taxon>Actinomycetes</taxon>
        <taxon>Bifidobacteriales</taxon>
        <taxon>Bifidobacteriaceae</taxon>
        <taxon>Bifidobacterium</taxon>
    </lineage>
</organism>
<keyword evidence="4" id="KW-0012">Acyltransferase</keyword>
<dbReference type="STRING" id="218140.BPSY_0042"/>
<dbReference type="GO" id="GO:0016747">
    <property type="term" value="F:acyltransferase activity, transferring groups other than amino-acyl groups"/>
    <property type="evidence" value="ECO:0007669"/>
    <property type="project" value="InterPro"/>
</dbReference>
<name>A0A087CNK6_9BIFI</name>